<gene>
    <name evidence="10" type="ORF">SAMN05216552_1001290</name>
</gene>
<dbReference type="PROSITE" id="PS50005">
    <property type="entry name" value="TPR"/>
    <property type="match status" value="3"/>
</dbReference>
<dbReference type="InterPro" id="IPR050660">
    <property type="entry name" value="NEK_Ser/Thr_kinase"/>
</dbReference>
<feature type="binding site" evidence="8">
    <location>
        <position position="49"/>
    </location>
    <ligand>
        <name>ATP</name>
        <dbReference type="ChEBI" id="CHEBI:30616"/>
    </ligand>
</feature>
<evidence type="ECO:0000256" key="6">
    <source>
        <dbReference type="ARBA" id="ARBA00022840"/>
    </source>
</evidence>
<dbReference type="PANTHER" id="PTHR43671:SF13">
    <property type="entry name" value="SERINE_THREONINE-PROTEIN KINASE NEK2"/>
    <property type="match status" value="1"/>
</dbReference>
<evidence type="ECO:0000313" key="10">
    <source>
        <dbReference type="EMBL" id="SFU29649.1"/>
    </source>
</evidence>
<dbReference type="PROSITE" id="PS00108">
    <property type="entry name" value="PROTEIN_KINASE_ST"/>
    <property type="match status" value="1"/>
</dbReference>
<name>A0A1I7F0G8_9BURK</name>
<dbReference type="Pfam" id="PF00069">
    <property type="entry name" value="Pkinase"/>
    <property type="match status" value="1"/>
</dbReference>
<dbReference type="SUPFAM" id="SSF48452">
    <property type="entry name" value="TPR-like"/>
    <property type="match status" value="2"/>
</dbReference>
<dbReference type="EMBL" id="FPBO01000001">
    <property type="protein sequence ID" value="SFU29649.1"/>
    <property type="molecule type" value="Genomic_DNA"/>
</dbReference>
<evidence type="ECO:0000256" key="3">
    <source>
        <dbReference type="ARBA" id="ARBA00022679"/>
    </source>
</evidence>
<evidence type="ECO:0000256" key="8">
    <source>
        <dbReference type="PROSITE-ProRule" id="PRU10141"/>
    </source>
</evidence>
<dbReference type="Pfam" id="PF14559">
    <property type="entry name" value="TPR_19"/>
    <property type="match status" value="1"/>
</dbReference>
<dbReference type="SMART" id="SM00220">
    <property type="entry name" value="S_TKc"/>
    <property type="match status" value="1"/>
</dbReference>
<dbReference type="Gene3D" id="1.10.510.10">
    <property type="entry name" value="Transferase(Phosphotransferase) domain 1"/>
    <property type="match status" value="1"/>
</dbReference>
<comment type="similarity">
    <text evidence="1">Belongs to the protein kinase superfamily. NEK Ser/Thr protein kinase family. NIMA subfamily.</text>
</comment>
<dbReference type="SMART" id="SM00028">
    <property type="entry name" value="TPR"/>
    <property type="match status" value="6"/>
</dbReference>
<dbReference type="InterPro" id="IPR008271">
    <property type="entry name" value="Ser/Thr_kinase_AS"/>
</dbReference>
<keyword evidence="3" id="KW-0808">Transferase</keyword>
<evidence type="ECO:0000256" key="4">
    <source>
        <dbReference type="ARBA" id="ARBA00022741"/>
    </source>
</evidence>
<dbReference type="InterPro" id="IPR000719">
    <property type="entry name" value="Prot_kinase_dom"/>
</dbReference>
<evidence type="ECO:0000259" key="9">
    <source>
        <dbReference type="PROSITE" id="PS50011"/>
    </source>
</evidence>
<dbReference type="InterPro" id="IPR011990">
    <property type="entry name" value="TPR-like_helical_dom_sf"/>
</dbReference>
<feature type="repeat" description="TPR" evidence="7">
    <location>
        <begin position="442"/>
        <end position="475"/>
    </location>
</feature>
<dbReference type="OrthoDB" id="9791419at2"/>
<dbReference type="Proteomes" id="UP000199391">
    <property type="component" value="Unassembled WGS sequence"/>
</dbReference>
<evidence type="ECO:0000256" key="7">
    <source>
        <dbReference type="PROSITE-ProRule" id="PRU00339"/>
    </source>
</evidence>
<evidence type="ECO:0000313" key="11">
    <source>
        <dbReference type="Proteomes" id="UP000199391"/>
    </source>
</evidence>
<dbReference type="RefSeq" id="WP_093552711.1">
    <property type="nucleotide sequence ID" value="NZ_FPBO01000001.1"/>
</dbReference>
<keyword evidence="4 8" id="KW-0547">Nucleotide-binding</keyword>
<keyword evidence="6 8" id="KW-0067">ATP-binding</keyword>
<evidence type="ECO:0000256" key="1">
    <source>
        <dbReference type="ARBA" id="ARBA00010886"/>
    </source>
</evidence>
<organism evidence="10 11">
    <name type="scientific">Pseudoduganella namucuonensis</name>
    <dbReference type="NCBI Taxonomy" id="1035707"/>
    <lineage>
        <taxon>Bacteria</taxon>
        <taxon>Pseudomonadati</taxon>
        <taxon>Pseudomonadota</taxon>
        <taxon>Betaproteobacteria</taxon>
        <taxon>Burkholderiales</taxon>
        <taxon>Oxalobacteraceae</taxon>
        <taxon>Telluria group</taxon>
        <taxon>Pseudoduganella</taxon>
    </lineage>
</organism>
<dbReference type="InterPro" id="IPR019734">
    <property type="entry name" value="TPR_rpt"/>
</dbReference>
<dbReference type="CDD" id="cd14014">
    <property type="entry name" value="STKc_PknB_like"/>
    <property type="match status" value="1"/>
</dbReference>
<dbReference type="Gene3D" id="1.25.40.10">
    <property type="entry name" value="Tetratricopeptide repeat domain"/>
    <property type="match status" value="3"/>
</dbReference>
<dbReference type="STRING" id="1035707.SAMN05216552_1001290"/>
<dbReference type="PROSITE" id="PS50011">
    <property type="entry name" value="PROTEIN_KINASE_DOM"/>
    <property type="match status" value="1"/>
</dbReference>
<keyword evidence="10" id="KW-0723">Serine/threonine-protein kinase</keyword>
<dbReference type="SUPFAM" id="SSF56112">
    <property type="entry name" value="Protein kinase-like (PK-like)"/>
    <property type="match status" value="1"/>
</dbReference>
<protein>
    <recommendedName>
        <fullName evidence="2">non-specific serine/threonine protein kinase</fullName>
        <ecNumber evidence="2">2.7.11.1</ecNumber>
    </recommendedName>
</protein>
<dbReference type="InterPro" id="IPR017441">
    <property type="entry name" value="Protein_kinase_ATP_BS"/>
</dbReference>
<evidence type="ECO:0000256" key="2">
    <source>
        <dbReference type="ARBA" id="ARBA00012513"/>
    </source>
</evidence>
<dbReference type="PROSITE" id="PS00107">
    <property type="entry name" value="PROTEIN_KINASE_ATP"/>
    <property type="match status" value="1"/>
</dbReference>
<dbReference type="Gene3D" id="3.30.200.20">
    <property type="entry name" value="Phosphorylase Kinase, domain 1"/>
    <property type="match status" value="1"/>
</dbReference>
<proteinExistence type="inferred from homology"/>
<dbReference type="InterPro" id="IPR011009">
    <property type="entry name" value="Kinase-like_dom_sf"/>
</dbReference>
<dbReference type="EC" id="2.7.11.1" evidence="2"/>
<dbReference type="GO" id="GO:0004674">
    <property type="term" value="F:protein serine/threonine kinase activity"/>
    <property type="evidence" value="ECO:0007669"/>
    <property type="project" value="UniProtKB-KW"/>
</dbReference>
<dbReference type="PANTHER" id="PTHR43671">
    <property type="entry name" value="SERINE/THREONINE-PROTEIN KINASE NEK"/>
    <property type="match status" value="1"/>
</dbReference>
<keyword evidence="11" id="KW-1185">Reference proteome</keyword>
<reference evidence="11" key="1">
    <citation type="submission" date="2016-10" db="EMBL/GenBank/DDBJ databases">
        <authorList>
            <person name="Varghese N."/>
            <person name="Submissions S."/>
        </authorList>
    </citation>
    <scope>NUCLEOTIDE SEQUENCE [LARGE SCALE GENOMIC DNA]</scope>
    <source>
        <strain evidence="11">CGMCC 1.11014</strain>
    </source>
</reference>
<accession>A0A1I7F0G8</accession>
<evidence type="ECO:0000256" key="5">
    <source>
        <dbReference type="ARBA" id="ARBA00022777"/>
    </source>
</evidence>
<dbReference type="AlphaFoldDB" id="A0A1I7F0G8"/>
<feature type="repeat" description="TPR" evidence="7">
    <location>
        <begin position="510"/>
        <end position="543"/>
    </location>
</feature>
<keyword evidence="7" id="KW-0802">TPR repeat</keyword>
<keyword evidence="5 10" id="KW-0418">Kinase</keyword>
<sequence>MQPANLTTQELPDAVMLGHYQLRRPLGEGGYGQVFEAWDERLQRCVAIKRLKQAAALPPGALLREARLSASLAHRAFVHVFDVGGQEDNPYIVMELVRGKTLRQCLRERTLDGADPLAVAAQIAEAMAVAHASGLIHGDLKPSNIILEPGGAPRILDFGLARHLDPLATGSTAGADPQGTIAYMAPERLAGKPSSVRSDIYALGVVLYELATGARPYPELQGLALAAALMQPAPDAWPIPDGADPALARLIRELTAHDPAHRPPTMREAWSRIAALRGRAAFGGPLAVPLAGPLASPLAPSPATALATAPAAFLAALQGRRSWPPRAALALAAVALTAGLLALAPWRAPSAPERPAAAPFSETAAMRAGMAALHGFDRDGSLDTAVASFSSVLRHNPRHAAAAAALSLAHSLRYSGDGRDPAWLQLARAGAQQALLLDDQLALAHAAAGDAARLAGEHQAAAASYARALKLDPGAPHALAGQGNLLLAMRRHGEAEELLLEAQRRWPRERRFADQLGTLYFQQGDYARAEAAFRHSLRLEPDAVYAYANLNAALLRLGRDEEALQVLQQGLQLRPNGRLYSNLGTTLFARGDYAGAAQAFQHAASGAKGNPGDYLKWANLADALRWLPGRQADSQQAYRRAVALLAPEASRPRADAVLLSRMGLYLAHLPPPAAALAWTDGALERAPASADIQFRAAVAYELAGRRDAAVACLVRARTLGYPGKLIDAEPDLIAPRRDARYLSHLLESAK</sequence>
<dbReference type="GO" id="GO:0005524">
    <property type="term" value="F:ATP binding"/>
    <property type="evidence" value="ECO:0007669"/>
    <property type="project" value="UniProtKB-UniRule"/>
</dbReference>
<feature type="domain" description="Protein kinase" evidence="9">
    <location>
        <begin position="20"/>
        <end position="282"/>
    </location>
</feature>
<feature type="repeat" description="TPR" evidence="7">
    <location>
        <begin position="544"/>
        <end position="577"/>
    </location>
</feature>